<protein>
    <submittedName>
        <fullName evidence="1">Uncharacterized protein</fullName>
    </submittedName>
</protein>
<reference evidence="1" key="1">
    <citation type="submission" date="2009-06" db="EMBL/GenBank/DDBJ databases">
        <title>Complete sequence plasmid 1 of Ralstonia pickettii 12D.</title>
        <authorList>
            <consortium name="US DOE Joint Genome Institute"/>
            <person name="Lucas S."/>
            <person name="Copeland A."/>
            <person name="Lapidus A."/>
            <person name="Glavina del Rio T."/>
            <person name="Dalin E."/>
            <person name="Tice H."/>
            <person name="Bruce D."/>
            <person name="Goodwin L."/>
            <person name="Pitluck S."/>
            <person name="Sims D."/>
            <person name="Meincke L."/>
            <person name="Brettin T."/>
            <person name="Detter J.C."/>
            <person name="Han C."/>
            <person name="Larimer F."/>
            <person name="Land M."/>
            <person name="Hauser L."/>
            <person name="Kyrpides N."/>
            <person name="Ovchinnikova G."/>
            <person name="Marsh T."/>
            <person name="Richardson P."/>
        </authorList>
    </citation>
    <scope>NUCLEOTIDE SEQUENCE [LARGE SCALE GENOMIC DNA]</scope>
    <source>
        <plasmid evidence="1">12D</plasmid>
        <plasmid evidence="1">pRp12D01</plasmid>
    </source>
</reference>
<name>C6BPQ7_RALP1</name>
<organism evidence="1">
    <name type="scientific">Ralstonia pickettii (strain 12D)</name>
    <dbReference type="NCBI Taxonomy" id="428406"/>
    <lineage>
        <taxon>Bacteria</taxon>
        <taxon>Pseudomonadati</taxon>
        <taxon>Pseudomonadota</taxon>
        <taxon>Betaproteobacteria</taxon>
        <taxon>Burkholderiales</taxon>
        <taxon>Burkholderiaceae</taxon>
        <taxon>Ralstonia</taxon>
    </lineage>
</organism>
<proteinExistence type="predicted"/>
<gene>
    <name evidence="1" type="ordered locus">Rpic12D_4947</name>
</gene>
<keyword evidence="1" id="KW-0614">Plasmid</keyword>
<dbReference type="HOGENOM" id="CLU_1794878_0_0_4"/>
<accession>C6BPQ7</accession>
<geneLocation type="plasmid" evidence="1">
    <name>pRp12D01</name>
</geneLocation>
<dbReference type="AlphaFoldDB" id="C6BPQ7"/>
<dbReference type="EMBL" id="CP001646">
    <property type="protein sequence ID" value="ACS66181.1"/>
    <property type="molecule type" value="Genomic_DNA"/>
</dbReference>
<evidence type="ECO:0000313" key="1">
    <source>
        <dbReference type="EMBL" id="ACS66181.1"/>
    </source>
</evidence>
<dbReference type="KEGG" id="rpf:Rpic12D_4947"/>
<sequence length="144" mass="16046">MVSISKKDNLFSVIAAEVARSERSENYLIADGQFSAMWKTSEIDRVVGIATGVANCEVAVKALVAHYHTCETFKAFDPLFAEACGGFIEVDNVVVEIRVRRISDSPLAYRVLFSRVDAANLAITMDERITAFERRIQALEARDR</sequence>